<evidence type="ECO:0000259" key="11">
    <source>
        <dbReference type="PROSITE" id="PS50835"/>
    </source>
</evidence>
<dbReference type="InterPro" id="IPR051427">
    <property type="entry name" value="Nectin/Nectin-like"/>
</dbReference>
<dbReference type="Pfam" id="PF13927">
    <property type="entry name" value="Ig_3"/>
    <property type="match status" value="1"/>
</dbReference>
<dbReference type="CDD" id="cd00096">
    <property type="entry name" value="Ig"/>
    <property type="match status" value="1"/>
</dbReference>
<dbReference type="GO" id="GO:0007156">
    <property type="term" value="P:homophilic cell adhesion via plasma membrane adhesion molecules"/>
    <property type="evidence" value="ECO:0007669"/>
    <property type="project" value="TreeGrafter"/>
</dbReference>
<keyword evidence="6" id="KW-1015">Disulfide bond</keyword>
<evidence type="ECO:0000256" key="1">
    <source>
        <dbReference type="ARBA" id="ARBA00004167"/>
    </source>
</evidence>
<proteinExistence type="predicted"/>
<name>A0A8B6F0B7_MYTGA</name>
<evidence type="ECO:0000256" key="6">
    <source>
        <dbReference type="ARBA" id="ARBA00023157"/>
    </source>
</evidence>
<feature type="region of interest" description="Disordered" evidence="8">
    <location>
        <begin position="428"/>
        <end position="491"/>
    </location>
</feature>
<feature type="chain" id="PRO_5032604928" description="Ig-like domain-containing protein" evidence="10">
    <location>
        <begin position="24"/>
        <end position="503"/>
    </location>
</feature>
<feature type="signal peptide" evidence="10">
    <location>
        <begin position="1"/>
        <end position="23"/>
    </location>
</feature>
<keyword evidence="3" id="KW-0677">Repeat</keyword>
<sequence>MEYSKSLMFSLVFCVFIINGIESISVQLQATPSEGILGSTSLELKCSYTTVPGEEYVTGVNIMAKINGQFKNVAIFYTPSLPLNATLTNDGNYLSNRVTLTNPTDTMTNSASMQFTQIACEDENEYMCNVAYAGSGGSTSANSVVANISVKGNPEEPDSVPSYVPSAGIEEGNNVVFTCTGNVGKPQGKFRWVRYRRDSNDVTIQETPYESETTTAVIMPGTCTFNGTSSLTLKMEQLDNNAVVRCQVVYQGEPLDLKQQTNPINVYYSVRNVQVTKFPSNPTFAEGAEPITLTCESDGNPALINTDYTWHKESNISVMLGTGPTYLINNVVVNETDNYICVAQNSFNGQTFNMNSSIHIQIDFTTTTSTTTSPTTAESSPTAAPQLPPTDDDGIGAGAIAGIAVGIAVLVIIIIIIVIFVLRKNNRGKDDSIDEPPEKPRNNLSFVDRKDALGDKNGPFNNHNIHYADLNFDDRPRSRKPLQLSQDSDLDHTPYAEVMMPRV</sequence>
<protein>
    <recommendedName>
        <fullName evidence="11">Ig-like domain-containing protein</fullName>
    </recommendedName>
</protein>
<evidence type="ECO:0000256" key="8">
    <source>
        <dbReference type="SAM" id="MobiDB-lite"/>
    </source>
</evidence>
<dbReference type="InterPro" id="IPR007110">
    <property type="entry name" value="Ig-like_dom"/>
</dbReference>
<comment type="caution">
    <text evidence="12">The sequence shown here is derived from an EMBL/GenBank/DDBJ whole genome shotgun (WGS) entry which is preliminary data.</text>
</comment>
<dbReference type="Proteomes" id="UP000596742">
    <property type="component" value="Unassembled WGS sequence"/>
</dbReference>
<dbReference type="SUPFAM" id="SSF48726">
    <property type="entry name" value="Immunoglobulin"/>
    <property type="match status" value="2"/>
</dbReference>
<dbReference type="OrthoDB" id="6158624at2759"/>
<dbReference type="PANTHER" id="PTHR23277:SF108">
    <property type="entry name" value="FASCICLIN-3"/>
    <property type="match status" value="1"/>
</dbReference>
<keyword evidence="9" id="KW-0812">Transmembrane</keyword>
<evidence type="ECO:0000256" key="4">
    <source>
        <dbReference type="ARBA" id="ARBA00022889"/>
    </source>
</evidence>
<feature type="region of interest" description="Disordered" evidence="8">
    <location>
        <begin position="368"/>
        <end position="390"/>
    </location>
</feature>
<dbReference type="Pfam" id="PF08205">
    <property type="entry name" value="C2-set_2"/>
    <property type="match status" value="1"/>
</dbReference>
<evidence type="ECO:0000256" key="3">
    <source>
        <dbReference type="ARBA" id="ARBA00022737"/>
    </source>
</evidence>
<dbReference type="GO" id="GO:0016020">
    <property type="term" value="C:membrane"/>
    <property type="evidence" value="ECO:0007669"/>
    <property type="project" value="UniProtKB-SubCell"/>
</dbReference>
<keyword evidence="9" id="KW-1133">Transmembrane helix</keyword>
<dbReference type="PROSITE" id="PS50835">
    <property type="entry name" value="IG_LIKE"/>
    <property type="match status" value="2"/>
</dbReference>
<keyword evidence="2 10" id="KW-0732">Signal</keyword>
<feature type="domain" description="Ig-like" evidence="11">
    <location>
        <begin position="263"/>
        <end position="357"/>
    </location>
</feature>
<comment type="subcellular location">
    <subcellularLocation>
        <location evidence="1">Membrane</location>
        <topology evidence="1">Single-pass membrane protein</topology>
    </subcellularLocation>
</comment>
<keyword evidence="5 9" id="KW-0472">Membrane</keyword>
<dbReference type="SMART" id="SM00409">
    <property type="entry name" value="IG"/>
    <property type="match status" value="3"/>
</dbReference>
<evidence type="ECO:0000313" key="12">
    <source>
        <dbReference type="EMBL" id="VDI41817.1"/>
    </source>
</evidence>
<accession>A0A8B6F0B7</accession>
<dbReference type="InterPro" id="IPR013162">
    <property type="entry name" value="CD80_C2-set"/>
</dbReference>
<organism evidence="12 13">
    <name type="scientific">Mytilus galloprovincialis</name>
    <name type="common">Mediterranean mussel</name>
    <dbReference type="NCBI Taxonomy" id="29158"/>
    <lineage>
        <taxon>Eukaryota</taxon>
        <taxon>Metazoa</taxon>
        <taxon>Spiralia</taxon>
        <taxon>Lophotrochozoa</taxon>
        <taxon>Mollusca</taxon>
        <taxon>Bivalvia</taxon>
        <taxon>Autobranchia</taxon>
        <taxon>Pteriomorphia</taxon>
        <taxon>Mytilida</taxon>
        <taxon>Mytiloidea</taxon>
        <taxon>Mytilidae</taxon>
        <taxon>Mytilinae</taxon>
        <taxon>Mytilus</taxon>
    </lineage>
</organism>
<feature type="compositionally biased region" description="Low complexity" evidence="8">
    <location>
        <begin position="368"/>
        <end position="385"/>
    </location>
</feature>
<dbReference type="InterPro" id="IPR013783">
    <property type="entry name" value="Ig-like_fold"/>
</dbReference>
<reference evidence="12" key="1">
    <citation type="submission" date="2018-11" db="EMBL/GenBank/DDBJ databases">
        <authorList>
            <person name="Alioto T."/>
            <person name="Alioto T."/>
        </authorList>
    </citation>
    <scope>NUCLEOTIDE SEQUENCE</scope>
</reference>
<feature type="transmembrane region" description="Helical" evidence="9">
    <location>
        <begin position="395"/>
        <end position="422"/>
    </location>
</feature>
<evidence type="ECO:0000256" key="9">
    <source>
        <dbReference type="SAM" id="Phobius"/>
    </source>
</evidence>
<evidence type="ECO:0000256" key="7">
    <source>
        <dbReference type="ARBA" id="ARBA00023180"/>
    </source>
</evidence>
<evidence type="ECO:0000313" key="13">
    <source>
        <dbReference type="Proteomes" id="UP000596742"/>
    </source>
</evidence>
<gene>
    <name evidence="12" type="ORF">MGAL_10B057409</name>
</gene>
<keyword evidence="7" id="KW-0325">Glycoprotein</keyword>
<dbReference type="GO" id="GO:0005912">
    <property type="term" value="C:adherens junction"/>
    <property type="evidence" value="ECO:0007669"/>
    <property type="project" value="TreeGrafter"/>
</dbReference>
<dbReference type="Gene3D" id="2.60.40.10">
    <property type="entry name" value="Immunoglobulins"/>
    <property type="match status" value="3"/>
</dbReference>
<feature type="compositionally biased region" description="Basic and acidic residues" evidence="8">
    <location>
        <begin position="428"/>
        <end position="454"/>
    </location>
</feature>
<dbReference type="GO" id="GO:0007157">
    <property type="term" value="P:heterophilic cell-cell adhesion via plasma membrane cell adhesion molecules"/>
    <property type="evidence" value="ECO:0007669"/>
    <property type="project" value="TreeGrafter"/>
</dbReference>
<evidence type="ECO:0000256" key="10">
    <source>
        <dbReference type="SAM" id="SignalP"/>
    </source>
</evidence>
<evidence type="ECO:0000256" key="2">
    <source>
        <dbReference type="ARBA" id="ARBA00022729"/>
    </source>
</evidence>
<dbReference type="InterPro" id="IPR003599">
    <property type="entry name" value="Ig_sub"/>
</dbReference>
<keyword evidence="13" id="KW-1185">Reference proteome</keyword>
<feature type="domain" description="Ig-like" evidence="11">
    <location>
        <begin position="157"/>
        <end position="248"/>
    </location>
</feature>
<evidence type="ECO:0000256" key="5">
    <source>
        <dbReference type="ARBA" id="ARBA00023136"/>
    </source>
</evidence>
<dbReference type="InterPro" id="IPR036179">
    <property type="entry name" value="Ig-like_dom_sf"/>
</dbReference>
<dbReference type="PANTHER" id="PTHR23277">
    <property type="entry name" value="NECTIN-RELATED"/>
    <property type="match status" value="1"/>
</dbReference>
<keyword evidence="4" id="KW-0130">Cell adhesion</keyword>
<dbReference type="AlphaFoldDB" id="A0A8B6F0B7"/>
<dbReference type="EMBL" id="UYJE01005943">
    <property type="protein sequence ID" value="VDI41817.1"/>
    <property type="molecule type" value="Genomic_DNA"/>
</dbReference>